<evidence type="ECO:0000313" key="2">
    <source>
        <dbReference type="Proteomes" id="UP001495910"/>
    </source>
</evidence>
<keyword evidence="2" id="KW-1185">Reference proteome</keyword>
<gene>
    <name evidence="1" type="ORF">V8G57_03855</name>
</gene>
<dbReference type="Proteomes" id="UP001495910">
    <property type="component" value="Unassembled WGS sequence"/>
</dbReference>
<sequence>MKRNSTQAPGLAADRAIAGRPAKRRYFSDRRRLPRRLFDV</sequence>
<organism evidence="1 2">
    <name type="scientific">Collimonas rhizosphaerae</name>
    <dbReference type="NCBI Taxonomy" id="3126357"/>
    <lineage>
        <taxon>Bacteria</taxon>
        <taxon>Pseudomonadati</taxon>
        <taxon>Pseudomonadota</taxon>
        <taxon>Betaproteobacteria</taxon>
        <taxon>Burkholderiales</taxon>
        <taxon>Oxalobacteraceae</taxon>
        <taxon>Collimonas</taxon>
    </lineage>
</organism>
<name>A0ABU9PR87_9BURK</name>
<reference evidence="1 2" key="1">
    <citation type="submission" date="2024-02" db="EMBL/GenBank/DDBJ databases">
        <title>Draft genome sequence of Collimonas sp. strain H4R21, an effective mineral-weathering bacterial strain isolated from the beech rhizosphere.</title>
        <authorList>
            <person name="Morin E."/>
            <person name="Uroz S."/>
            <person name="Leveau J.H.J."/>
            <person name="Kumar R."/>
            <person name="Rey M.W."/>
            <person name="Pham J."/>
        </authorList>
    </citation>
    <scope>NUCLEOTIDE SEQUENCE [LARGE SCALE GENOMIC DNA]</scope>
    <source>
        <strain evidence="1 2">H4R21</strain>
    </source>
</reference>
<evidence type="ECO:0000313" key="1">
    <source>
        <dbReference type="EMBL" id="MEM4986518.1"/>
    </source>
</evidence>
<comment type="caution">
    <text evidence="1">The sequence shown here is derived from an EMBL/GenBank/DDBJ whole genome shotgun (WGS) entry which is preliminary data.</text>
</comment>
<protein>
    <submittedName>
        <fullName evidence="1">Uncharacterized protein</fullName>
    </submittedName>
</protein>
<dbReference type="RefSeq" id="WP_342828251.1">
    <property type="nucleotide sequence ID" value="NZ_JBANDC010000002.1"/>
</dbReference>
<proteinExistence type="predicted"/>
<accession>A0ABU9PR87</accession>
<dbReference type="EMBL" id="JBANDC010000002">
    <property type="protein sequence ID" value="MEM4986518.1"/>
    <property type="molecule type" value="Genomic_DNA"/>
</dbReference>